<dbReference type="Proteomes" id="UP001611339">
    <property type="component" value="Unassembled WGS sequence"/>
</dbReference>
<dbReference type="RefSeq" id="WP_398706879.1">
    <property type="nucleotide sequence ID" value="NZ_JBIRUI010000001.1"/>
</dbReference>
<name>A0ABW7TYT0_9ACTN</name>
<proteinExistence type="predicted"/>
<protein>
    <recommendedName>
        <fullName evidence="4">Tetratricopeptide repeat protein</fullName>
    </recommendedName>
</protein>
<accession>A0ABW7TYT0</accession>
<feature type="transmembrane region" description="Helical" evidence="1">
    <location>
        <begin position="376"/>
        <end position="400"/>
    </location>
</feature>
<reference evidence="2 3" key="1">
    <citation type="submission" date="2024-10" db="EMBL/GenBank/DDBJ databases">
        <title>The Natural Products Discovery Center: Release of the First 8490 Sequenced Strains for Exploring Actinobacteria Biosynthetic Diversity.</title>
        <authorList>
            <person name="Kalkreuter E."/>
            <person name="Kautsar S.A."/>
            <person name="Yang D."/>
            <person name="Bader C.D."/>
            <person name="Teijaro C.N."/>
            <person name="Fluegel L."/>
            <person name="Davis C.M."/>
            <person name="Simpson J.R."/>
            <person name="Lauterbach L."/>
            <person name="Steele A.D."/>
            <person name="Gui C."/>
            <person name="Meng S."/>
            <person name="Li G."/>
            <person name="Viehrig K."/>
            <person name="Ye F."/>
            <person name="Su P."/>
            <person name="Kiefer A.F."/>
            <person name="Nichols A."/>
            <person name="Cepeda A.J."/>
            <person name="Yan W."/>
            <person name="Fan B."/>
            <person name="Jiang Y."/>
            <person name="Adhikari A."/>
            <person name="Zheng C.-J."/>
            <person name="Schuster L."/>
            <person name="Cowan T.M."/>
            <person name="Smanski M.J."/>
            <person name="Chevrette M.G."/>
            <person name="De Carvalho L.P.S."/>
            <person name="Shen B."/>
        </authorList>
    </citation>
    <scope>NUCLEOTIDE SEQUENCE [LARGE SCALE GENOMIC DNA]</scope>
    <source>
        <strain evidence="2 3">NPDC020602</strain>
    </source>
</reference>
<keyword evidence="1" id="KW-0812">Transmembrane</keyword>
<sequence length="409" mass="45278">MDTPAAQERTHERFRDRLAAAAGTEAADLERVAEQVALHLHENGQEPDFEVRTADFATDPFFVCADRYWRRRFADSPSTDTASACARWIARHTTPGCRSAVREQWTLGNGFINRSHVESREQLDEAARNLVGAPEAADTALTVLLYHAGKLRANFAFDDLNAVLTTSALAAVAGRHRDEPVILALRAFAAFGSRALTTEHARGLLERAWEAAHCSRHVMDVCLNGLAFSVPFDGQGELLRRLAREAVDAHPENHMFRFRLATAHHLCADHDEALAHVDAALALLAHHGTFSRELLMEQYLVKRDAIQEARLRAAREAEHEARWRRQEAANADLERTVHSSSVRAVELVAVFTSAIAFAVGSLQVTLSGTLKLRERLWLLTALGAVLSVFALIVVGGTWLITRRRSRGGN</sequence>
<keyword evidence="1" id="KW-1133">Transmembrane helix</keyword>
<keyword evidence="1" id="KW-0472">Membrane</keyword>
<evidence type="ECO:0000313" key="2">
    <source>
        <dbReference type="EMBL" id="MFI1712533.1"/>
    </source>
</evidence>
<feature type="transmembrane region" description="Helical" evidence="1">
    <location>
        <begin position="344"/>
        <end position="364"/>
    </location>
</feature>
<evidence type="ECO:0008006" key="4">
    <source>
        <dbReference type="Google" id="ProtNLM"/>
    </source>
</evidence>
<evidence type="ECO:0000256" key="1">
    <source>
        <dbReference type="SAM" id="Phobius"/>
    </source>
</evidence>
<gene>
    <name evidence="2" type="ORF">ACH407_02950</name>
</gene>
<dbReference type="EMBL" id="JBIRUI010000001">
    <property type="protein sequence ID" value="MFI1712533.1"/>
    <property type="molecule type" value="Genomic_DNA"/>
</dbReference>
<keyword evidence="3" id="KW-1185">Reference proteome</keyword>
<evidence type="ECO:0000313" key="3">
    <source>
        <dbReference type="Proteomes" id="UP001611339"/>
    </source>
</evidence>
<organism evidence="2 3">
    <name type="scientific">Streptomyces litmocidini</name>
    <dbReference type="NCBI Taxonomy" id="67318"/>
    <lineage>
        <taxon>Bacteria</taxon>
        <taxon>Bacillati</taxon>
        <taxon>Actinomycetota</taxon>
        <taxon>Actinomycetes</taxon>
        <taxon>Kitasatosporales</taxon>
        <taxon>Streptomycetaceae</taxon>
        <taxon>Streptomyces</taxon>
    </lineage>
</organism>
<comment type="caution">
    <text evidence="2">The sequence shown here is derived from an EMBL/GenBank/DDBJ whole genome shotgun (WGS) entry which is preliminary data.</text>
</comment>